<dbReference type="Gene3D" id="3.40.50.1820">
    <property type="entry name" value="alpha/beta hydrolase"/>
    <property type="match status" value="1"/>
</dbReference>
<name>A0ABW3W0U0_9ACTN</name>
<dbReference type="Pfam" id="PF00561">
    <property type="entry name" value="Abhydrolase_1"/>
    <property type="match status" value="1"/>
</dbReference>
<accession>A0ABW3W0U0</accession>
<evidence type="ECO:0000313" key="3">
    <source>
        <dbReference type="Proteomes" id="UP001597229"/>
    </source>
</evidence>
<dbReference type="GO" id="GO:0016787">
    <property type="term" value="F:hydrolase activity"/>
    <property type="evidence" value="ECO:0007669"/>
    <property type="project" value="UniProtKB-KW"/>
</dbReference>
<dbReference type="InterPro" id="IPR000073">
    <property type="entry name" value="AB_hydrolase_1"/>
</dbReference>
<gene>
    <name evidence="2" type="ORF">ACFQ3F_12740</name>
</gene>
<protein>
    <submittedName>
        <fullName evidence="2">Alpha/beta fold hydrolase</fullName>
    </submittedName>
</protein>
<dbReference type="PRINTS" id="PR00111">
    <property type="entry name" value="ABHYDROLASE"/>
</dbReference>
<evidence type="ECO:0000259" key="1">
    <source>
        <dbReference type="Pfam" id="PF00561"/>
    </source>
</evidence>
<dbReference type="SUPFAM" id="SSF53474">
    <property type="entry name" value="alpha/beta-Hydrolases"/>
    <property type="match status" value="1"/>
</dbReference>
<dbReference type="PANTHER" id="PTHR43798">
    <property type="entry name" value="MONOACYLGLYCEROL LIPASE"/>
    <property type="match status" value="1"/>
</dbReference>
<organism evidence="2 3">
    <name type="scientific">Nocardioides ginsengisoli</name>
    <dbReference type="NCBI Taxonomy" id="363868"/>
    <lineage>
        <taxon>Bacteria</taxon>
        <taxon>Bacillati</taxon>
        <taxon>Actinomycetota</taxon>
        <taxon>Actinomycetes</taxon>
        <taxon>Propionibacteriales</taxon>
        <taxon>Nocardioidaceae</taxon>
        <taxon>Nocardioides</taxon>
    </lineage>
</organism>
<comment type="caution">
    <text evidence="2">The sequence shown here is derived from an EMBL/GenBank/DDBJ whole genome shotgun (WGS) entry which is preliminary data.</text>
</comment>
<dbReference type="Proteomes" id="UP001597229">
    <property type="component" value="Unassembled WGS sequence"/>
</dbReference>
<feature type="domain" description="AB hydrolase-1" evidence="1">
    <location>
        <begin position="19"/>
        <end position="250"/>
    </location>
</feature>
<proteinExistence type="predicted"/>
<evidence type="ECO:0000313" key="2">
    <source>
        <dbReference type="EMBL" id="MFD1248659.1"/>
    </source>
</evidence>
<keyword evidence="2" id="KW-0378">Hydrolase</keyword>
<dbReference type="InterPro" id="IPR029058">
    <property type="entry name" value="AB_hydrolase_fold"/>
</dbReference>
<dbReference type="InterPro" id="IPR050266">
    <property type="entry name" value="AB_hydrolase_sf"/>
</dbReference>
<dbReference type="RefSeq" id="WP_367922036.1">
    <property type="nucleotide sequence ID" value="NZ_BAABAC010000050.1"/>
</dbReference>
<reference evidence="3" key="1">
    <citation type="journal article" date="2019" name="Int. J. Syst. Evol. Microbiol.">
        <title>The Global Catalogue of Microorganisms (GCM) 10K type strain sequencing project: providing services to taxonomists for standard genome sequencing and annotation.</title>
        <authorList>
            <consortium name="The Broad Institute Genomics Platform"/>
            <consortium name="The Broad Institute Genome Sequencing Center for Infectious Disease"/>
            <person name="Wu L."/>
            <person name="Ma J."/>
        </authorList>
    </citation>
    <scope>NUCLEOTIDE SEQUENCE [LARGE SCALE GENOMIC DNA]</scope>
    <source>
        <strain evidence="3">CCUG 52478</strain>
    </source>
</reference>
<sequence>MAPLPALRIRHLGGLPGRPPLVVGPSLGTTVDRLWSGVAAALPGWNILGWDLPGHGASPSVDRLVPAFTLASLADAVLTSVAEVVGDVPFAYAGDSIGGAVGLQLALDHPDRVTSLAVLCSAPAFGAPSAWHERAALVRAEGMAPMVASSPGRWFGSALLAAADRERRIADAVADLAAVDAESYARACEALAGFDIRPRLGDLRVPLLAIAGADDLPTPPSVMADLVAAVPTGRLEVLDGVGHLAPYEAPEEVAALLTFAAAGGVAGSGSFRVDSPYF</sequence>
<dbReference type="EMBL" id="JBHTLX010000017">
    <property type="protein sequence ID" value="MFD1248659.1"/>
    <property type="molecule type" value="Genomic_DNA"/>
</dbReference>
<keyword evidence="3" id="KW-1185">Reference proteome</keyword>